<organism evidence="2 3">
    <name type="scientific">Bradyrhizobium hipponense</name>
    <dbReference type="NCBI Taxonomy" id="2605638"/>
    <lineage>
        <taxon>Bacteria</taxon>
        <taxon>Pseudomonadati</taxon>
        <taxon>Pseudomonadota</taxon>
        <taxon>Alphaproteobacteria</taxon>
        <taxon>Hyphomicrobiales</taxon>
        <taxon>Nitrobacteraceae</taxon>
        <taxon>Bradyrhizobium</taxon>
    </lineage>
</organism>
<dbReference type="Proteomes" id="UP000324797">
    <property type="component" value="Unassembled WGS sequence"/>
</dbReference>
<keyword evidence="3" id="KW-1185">Reference proteome</keyword>
<gene>
    <name evidence="2" type="ORF">FXV83_12445</name>
</gene>
<dbReference type="Pfam" id="PF20169">
    <property type="entry name" value="DUF6537"/>
    <property type="match status" value="1"/>
</dbReference>
<dbReference type="RefSeq" id="WP_148739470.1">
    <property type="nucleotide sequence ID" value="NZ_VSTH01000039.1"/>
</dbReference>
<evidence type="ECO:0000313" key="3">
    <source>
        <dbReference type="Proteomes" id="UP000324797"/>
    </source>
</evidence>
<feature type="domain" description="DUF6537" evidence="1">
    <location>
        <begin position="40"/>
        <end position="234"/>
    </location>
</feature>
<sequence length="291" mass="32392">MSNDDGILASLRYLFEDIIGEEDDTPPFLPEGLPEAAALAVSDGIHLLTEYQGTSYAQLYVDRVCRFVGRLGNDECALRDIARLMAMRMAYEDPIRIAQLKLMELADGKPPSVEVRKFRFDELIGALPAIAGEPMLDALDMIGWRHRRVSIRFSNASWIGIRRLKLEAALKRWRLFSIRYAEERAWVERWLHMISRALVKQPQAVPAIIDSANMITGHGDPYRHGLADWHAIIDGLAKPTFDGALPLDDLAGAMAEARAAAEPDRQQVALKRAIARIRARTLGEAAVAALG</sequence>
<accession>A0A5S4YQI4</accession>
<dbReference type="AlphaFoldDB" id="A0A5S4YQI4"/>
<reference evidence="2 3" key="1">
    <citation type="submission" date="2019-08" db="EMBL/GenBank/DDBJ databases">
        <title>Bradyrhizobium hipponensis sp. nov., a rhizobium isolated from a Lupinus angustifolius root nodule in Tunisia.</title>
        <authorList>
            <person name="Off K."/>
            <person name="Rejili M."/>
            <person name="Mars M."/>
            <person name="Brachmann A."/>
            <person name="Marin M."/>
        </authorList>
    </citation>
    <scope>NUCLEOTIDE SEQUENCE [LARGE SCALE GENOMIC DNA]</scope>
    <source>
        <strain evidence="3">aSej3</strain>
    </source>
</reference>
<evidence type="ECO:0000313" key="2">
    <source>
        <dbReference type="EMBL" id="TYO66192.1"/>
    </source>
</evidence>
<dbReference type="EMBL" id="VSTH01000039">
    <property type="protein sequence ID" value="TYO66192.1"/>
    <property type="molecule type" value="Genomic_DNA"/>
</dbReference>
<comment type="caution">
    <text evidence="2">The sequence shown here is derived from an EMBL/GenBank/DDBJ whole genome shotgun (WGS) entry which is preliminary data.</text>
</comment>
<dbReference type="InterPro" id="IPR046667">
    <property type="entry name" value="DUF6537"/>
</dbReference>
<evidence type="ECO:0000259" key="1">
    <source>
        <dbReference type="Pfam" id="PF20169"/>
    </source>
</evidence>
<name>A0A5S4YQI4_9BRAD</name>
<proteinExistence type="predicted"/>
<protein>
    <recommendedName>
        <fullName evidence="1">DUF6537 domain-containing protein</fullName>
    </recommendedName>
</protein>